<dbReference type="Proteomes" id="UP001163105">
    <property type="component" value="Unassembled WGS sequence"/>
</dbReference>
<sequence length="281" mass="31209">MKLLYLALLVHGSSVCLGNPKRGLVYVPNSAWPQDDELWIQSGSALTWYYTYNAHPNPRYSGLEFVPMMWGVGSNPESTSFLDSITKLLDAGTKITHALSFNEPDMRSEWGGSNVAPAKAARAYIANFLPLRDRGVKVGLPAVSGAGTGINWLREFAGNCTQLLKTDCKYDFLPVHWYDNFGGLKAHINEAAREFPNTKIWVTEYAYAHRSLKDTKDFYHQSEKYLDGNQTIERYSYFGAFRSQVSNVGANATFLNKAGQLTDIGLWYLGLPGTGVDPNSG</sequence>
<comment type="caution">
    <text evidence="3">The sequence shown here is derived from an EMBL/GenBank/DDBJ whole genome shotgun (WGS) entry which is preliminary data.</text>
</comment>
<dbReference type="Gene3D" id="3.20.20.80">
    <property type="entry name" value="Glycosidases"/>
    <property type="match status" value="1"/>
</dbReference>
<dbReference type="PANTHER" id="PTHR34154:SF3">
    <property type="entry name" value="ALKALI-SENSITIVE LINKAGE PROTEIN 1"/>
    <property type="match status" value="1"/>
</dbReference>
<dbReference type="FunFam" id="3.20.20.80:FF:000207">
    <property type="entry name" value="Glycoside hydrolase family 128 protein"/>
    <property type="match status" value="1"/>
</dbReference>
<evidence type="ECO:0000259" key="2">
    <source>
        <dbReference type="Pfam" id="PF11790"/>
    </source>
</evidence>
<feature type="chain" id="PRO_5044248242" description="Asl1-like glycosyl hydrolase catalytic domain-containing protein" evidence="1">
    <location>
        <begin position="19"/>
        <end position="281"/>
    </location>
</feature>
<dbReference type="GO" id="GO:0009277">
    <property type="term" value="C:fungal-type cell wall"/>
    <property type="evidence" value="ECO:0007669"/>
    <property type="project" value="TreeGrafter"/>
</dbReference>
<evidence type="ECO:0000313" key="4">
    <source>
        <dbReference type="Proteomes" id="UP001163105"/>
    </source>
</evidence>
<evidence type="ECO:0000256" key="1">
    <source>
        <dbReference type="SAM" id="SignalP"/>
    </source>
</evidence>
<evidence type="ECO:0000313" key="3">
    <source>
        <dbReference type="EMBL" id="KAJ6441361.1"/>
    </source>
</evidence>
<dbReference type="InterPro" id="IPR053183">
    <property type="entry name" value="ASL1"/>
</dbReference>
<dbReference type="SUPFAM" id="SSF51445">
    <property type="entry name" value="(Trans)glycosidases"/>
    <property type="match status" value="1"/>
</dbReference>
<name>A0AB34FRC4_9HYPO</name>
<dbReference type="InterPro" id="IPR024655">
    <property type="entry name" value="Asl1_glyco_hydro_catalytic"/>
</dbReference>
<dbReference type="AlphaFoldDB" id="A0AB34FRC4"/>
<feature type="signal peptide" evidence="1">
    <location>
        <begin position="1"/>
        <end position="18"/>
    </location>
</feature>
<dbReference type="GO" id="GO:0071966">
    <property type="term" value="P:fungal-type cell wall polysaccharide metabolic process"/>
    <property type="evidence" value="ECO:0007669"/>
    <property type="project" value="TreeGrafter"/>
</dbReference>
<dbReference type="PANTHER" id="PTHR34154">
    <property type="entry name" value="ALKALI-SENSITIVE LINKAGE PROTEIN 1"/>
    <property type="match status" value="1"/>
</dbReference>
<accession>A0AB34FRC4</accession>
<dbReference type="EMBL" id="JAQHRD010000004">
    <property type="protein sequence ID" value="KAJ6441361.1"/>
    <property type="molecule type" value="Genomic_DNA"/>
</dbReference>
<gene>
    <name evidence="3" type="ORF">O9K51_04909</name>
</gene>
<keyword evidence="4" id="KW-1185">Reference proteome</keyword>
<keyword evidence="1" id="KW-0732">Signal</keyword>
<proteinExistence type="predicted"/>
<reference evidence="3" key="1">
    <citation type="submission" date="2023-01" db="EMBL/GenBank/DDBJ databases">
        <title>The growth and conidiation of Purpureocillium lavendulum are regulated by nitrogen source and histone H3K14 acetylation.</title>
        <authorList>
            <person name="Tang P."/>
            <person name="Han J."/>
            <person name="Zhang C."/>
            <person name="Tang P."/>
            <person name="Qi F."/>
            <person name="Zhang K."/>
            <person name="Liang L."/>
        </authorList>
    </citation>
    <scope>NUCLEOTIDE SEQUENCE</scope>
    <source>
        <strain evidence="3">YMF1.00683</strain>
    </source>
</reference>
<feature type="domain" description="Asl1-like glycosyl hydrolase catalytic" evidence="2">
    <location>
        <begin position="23"/>
        <end position="268"/>
    </location>
</feature>
<dbReference type="Pfam" id="PF11790">
    <property type="entry name" value="Glyco_hydro_cc"/>
    <property type="match status" value="1"/>
</dbReference>
<protein>
    <recommendedName>
        <fullName evidence="2">Asl1-like glycosyl hydrolase catalytic domain-containing protein</fullName>
    </recommendedName>
</protein>
<dbReference type="InterPro" id="IPR017853">
    <property type="entry name" value="GH"/>
</dbReference>
<organism evidence="3 4">
    <name type="scientific">Purpureocillium lavendulum</name>
    <dbReference type="NCBI Taxonomy" id="1247861"/>
    <lineage>
        <taxon>Eukaryota</taxon>
        <taxon>Fungi</taxon>
        <taxon>Dikarya</taxon>
        <taxon>Ascomycota</taxon>
        <taxon>Pezizomycotina</taxon>
        <taxon>Sordariomycetes</taxon>
        <taxon>Hypocreomycetidae</taxon>
        <taxon>Hypocreales</taxon>
        <taxon>Ophiocordycipitaceae</taxon>
        <taxon>Purpureocillium</taxon>
    </lineage>
</organism>